<proteinExistence type="inferred from homology"/>
<dbReference type="PANTHER" id="PTHR40841">
    <property type="entry name" value="SIDEROPHORE TRIACETYLFUSARININE C ESTERASE"/>
    <property type="match status" value="1"/>
</dbReference>
<keyword evidence="4" id="KW-1185">Reference proteome</keyword>
<gene>
    <name evidence="3" type="ORF">G4223_01710</name>
</gene>
<evidence type="ECO:0000256" key="2">
    <source>
        <dbReference type="ARBA" id="ARBA00022801"/>
    </source>
</evidence>
<accession>A0A7C9UX67</accession>
<comment type="similarity">
    <text evidence="1">Belongs to the esterase D family.</text>
</comment>
<dbReference type="Gene3D" id="3.40.50.1820">
    <property type="entry name" value="alpha/beta hydrolase"/>
    <property type="match status" value="1"/>
</dbReference>
<dbReference type="GO" id="GO:0016788">
    <property type="term" value="F:hydrolase activity, acting on ester bonds"/>
    <property type="evidence" value="ECO:0007669"/>
    <property type="project" value="TreeGrafter"/>
</dbReference>
<dbReference type="InterPro" id="IPR052558">
    <property type="entry name" value="Siderophore_Hydrolase_D"/>
</dbReference>
<organism evidence="3 4">
    <name type="scientific">Magnetospirillum aberrantis SpK</name>
    <dbReference type="NCBI Taxonomy" id="908842"/>
    <lineage>
        <taxon>Bacteria</taxon>
        <taxon>Pseudomonadati</taxon>
        <taxon>Pseudomonadota</taxon>
        <taxon>Alphaproteobacteria</taxon>
        <taxon>Rhodospirillales</taxon>
        <taxon>Rhodospirillaceae</taxon>
        <taxon>Magnetospirillum</taxon>
    </lineage>
</organism>
<evidence type="ECO:0000313" key="3">
    <source>
        <dbReference type="EMBL" id="NFV78833.1"/>
    </source>
</evidence>
<dbReference type="PANTHER" id="PTHR40841:SF2">
    <property type="entry name" value="SIDEROPHORE-DEGRADING ESTERASE (EUROFUNG)"/>
    <property type="match status" value="1"/>
</dbReference>
<comment type="caution">
    <text evidence="3">The sequence shown here is derived from an EMBL/GenBank/DDBJ whole genome shotgun (WGS) entry which is preliminary data.</text>
</comment>
<evidence type="ECO:0000313" key="4">
    <source>
        <dbReference type="Proteomes" id="UP000480684"/>
    </source>
</evidence>
<evidence type="ECO:0000256" key="1">
    <source>
        <dbReference type="ARBA" id="ARBA00005622"/>
    </source>
</evidence>
<dbReference type="EMBL" id="JAAIYP010000007">
    <property type="protein sequence ID" value="NFV78833.1"/>
    <property type="molecule type" value="Genomic_DNA"/>
</dbReference>
<dbReference type="InterPro" id="IPR000801">
    <property type="entry name" value="Esterase-like"/>
</dbReference>
<sequence>MLVTAAACTQAAFPPVVLEGTQVRTLSSADGDAYRILVAVPAGQAPAQGWPVIYALDGATTFATFRDSLRVQAGRPEATGARPAVVVAIAYPDPGGVNPARRQRDLTPPVPGQPVAASGGADRFLDFLEKVVKPAVERDLPIDRRRQTLFGHSLGGLFALHVLFTRPDAFQTYVAASPSIWWNDRAILAEMKAAAWPAVPPAVMVTVGEREQFTPDADVASVAKLASRRQVDNAAEMAAGLSAMGIDAAFVRFPGENHGSVLPAAISRAVRFASR</sequence>
<dbReference type="SUPFAM" id="SSF53474">
    <property type="entry name" value="alpha/beta-Hydrolases"/>
    <property type="match status" value="1"/>
</dbReference>
<dbReference type="Pfam" id="PF00756">
    <property type="entry name" value="Esterase"/>
    <property type="match status" value="1"/>
</dbReference>
<dbReference type="AlphaFoldDB" id="A0A7C9UX67"/>
<name>A0A7C9UX67_9PROT</name>
<protein>
    <submittedName>
        <fullName evidence="3">Alpha/beta hydrolase</fullName>
    </submittedName>
</protein>
<dbReference type="Proteomes" id="UP000480684">
    <property type="component" value="Unassembled WGS sequence"/>
</dbReference>
<dbReference type="InterPro" id="IPR029058">
    <property type="entry name" value="AB_hydrolase_fold"/>
</dbReference>
<keyword evidence="2 3" id="KW-0378">Hydrolase</keyword>
<reference evidence="3 4" key="1">
    <citation type="submission" date="2020-02" db="EMBL/GenBank/DDBJ databases">
        <authorList>
            <person name="Dziuba M."/>
            <person name="Kuznetsov B."/>
            <person name="Mardanov A."/>
            <person name="Ravin N."/>
            <person name="Grouzdev D."/>
        </authorList>
    </citation>
    <scope>NUCLEOTIDE SEQUENCE [LARGE SCALE GENOMIC DNA]</scope>
    <source>
        <strain evidence="3 4">SpK</strain>
    </source>
</reference>